<dbReference type="Proteomes" id="UP000259273">
    <property type="component" value="Unassembled WGS sequence"/>
</dbReference>
<dbReference type="EMBL" id="DMND01000052">
    <property type="protein sequence ID" value="HAN26702.1"/>
    <property type="molecule type" value="Genomic_DNA"/>
</dbReference>
<sequence length="131" mass="14118">MYVGLMHFAAAQVVLPAEAVQLTSSEIEAAFANVRDDAEVQDGRGGEAVNHWFADGRFISEWRSAAGRGTVSGYWRAVDDRRCILIETGLPERAGAEECTPLYRLGNQYISVNAAGAVHGLHTLSPIVTAD</sequence>
<dbReference type="AlphaFoldDB" id="A0A3C1KJ59"/>
<evidence type="ECO:0000313" key="1">
    <source>
        <dbReference type="EMBL" id="HAN26702.1"/>
    </source>
</evidence>
<protein>
    <submittedName>
        <fullName evidence="1">Uncharacterized protein</fullName>
    </submittedName>
</protein>
<evidence type="ECO:0000313" key="2">
    <source>
        <dbReference type="Proteomes" id="UP000259273"/>
    </source>
</evidence>
<accession>A0A3C1KJ59</accession>
<reference evidence="1 2" key="1">
    <citation type="journal article" date="2018" name="Nat. Biotechnol.">
        <title>A standardized bacterial taxonomy based on genome phylogeny substantially revises the tree of life.</title>
        <authorList>
            <person name="Parks D.H."/>
            <person name="Chuvochina M."/>
            <person name="Waite D.W."/>
            <person name="Rinke C."/>
            <person name="Skarshewski A."/>
            <person name="Chaumeil P.A."/>
            <person name="Hugenholtz P."/>
        </authorList>
    </citation>
    <scope>NUCLEOTIDE SEQUENCE [LARGE SCALE GENOMIC DNA]</scope>
    <source>
        <strain evidence="1">UBA9158</strain>
    </source>
</reference>
<gene>
    <name evidence="1" type="ORF">DCP75_03080</name>
</gene>
<organism evidence="1 2">
    <name type="scientific">Haliea salexigens</name>
    <dbReference type="NCBI Taxonomy" id="287487"/>
    <lineage>
        <taxon>Bacteria</taxon>
        <taxon>Pseudomonadati</taxon>
        <taxon>Pseudomonadota</taxon>
        <taxon>Gammaproteobacteria</taxon>
        <taxon>Cellvibrionales</taxon>
        <taxon>Halieaceae</taxon>
        <taxon>Haliea</taxon>
    </lineage>
</organism>
<name>A0A3C1KJ59_9GAMM</name>
<proteinExistence type="predicted"/>
<comment type="caution">
    <text evidence="1">The sequence shown here is derived from an EMBL/GenBank/DDBJ whole genome shotgun (WGS) entry which is preliminary data.</text>
</comment>